<dbReference type="Proteomes" id="UP001596004">
    <property type="component" value="Unassembled WGS sequence"/>
</dbReference>
<comment type="caution">
    <text evidence="1">The sequence shown here is derived from an EMBL/GenBank/DDBJ whole genome shotgun (WGS) entry which is preliminary data.</text>
</comment>
<proteinExistence type="predicted"/>
<dbReference type="RefSeq" id="WP_380836509.1">
    <property type="nucleotide sequence ID" value="NZ_JBHSFP010000002.1"/>
</dbReference>
<evidence type="ECO:0000313" key="1">
    <source>
        <dbReference type="EMBL" id="MFC4529733.1"/>
    </source>
</evidence>
<protein>
    <submittedName>
        <fullName evidence="1">DUF6221 family protein</fullName>
    </submittedName>
</protein>
<reference evidence="2" key="1">
    <citation type="journal article" date="2019" name="Int. J. Syst. Evol. Microbiol.">
        <title>The Global Catalogue of Microorganisms (GCM) 10K type strain sequencing project: providing services to taxonomists for standard genome sequencing and annotation.</title>
        <authorList>
            <consortium name="The Broad Institute Genomics Platform"/>
            <consortium name="The Broad Institute Genome Sequencing Center for Infectious Disease"/>
            <person name="Wu L."/>
            <person name="Ma J."/>
        </authorList>
    </citation>
    <scope>NUCLEOTIDE SEQUENCE [LARGE SCALE GENOMIC DNA]</scope>
    <source>
        <strain evidence="2">CGMCC 4.7132</strain>
    </source>
</reference>
<name>A0ABV9CAK2_9ACTN</name>
<dbReference type="InterPro" id="IPR046193">
    <property type="entry name" value="DUF6221"/>
</dbReference>
<accession>A0ABV9CAK2</accession>
<gene>
    <name evidence="1" type="ORF">ACFO60_03065</name>
</gene>
<organism evidence="1 2">
    <name type="scientific">Sphaerisporangium dianthi</name>
    <dbReference type="NCBI Taxonomy" id="1436120"/>
    <lineage>
        <taxon>Bacteria</taxon>
        <taxon>Bacillati</taxon>
        <taxon>Actinomycetota</taxon>
        <taxon>Actinomycetes</taxon>
        <taxon>Streptosporangiales</taxon>
        <taxon>Streptosporangiaceae</taxon>
        <taxon>Sphaerisporangium</taxon>
    </lineage>
</organism>
<dbReference type="Pfam" id="PF19730">
    <property type="entry name" value="DUF6221"/>
    <property type="match status" value="1"/>
</dbReference>
<keyword evidence="2" id="KW-1185">Reference proteome</keyword>
<dbReference type="EMBL" id="JBHSFP010000002">
    <property type="protein sequence ID" value="MFC4529733.1"/>
    <property type="molecule type" value="Genomic_DNA"/>
</dbReference>
<evidence type="ECO:0000313" key="2">
    <source>
        <dbReference type="Proteomes" id="UP001596004"/>
    </source>
</evidence>
<sequence>MDDLIAFLHARLDEDEHIARTAGGDDECSTWTPTSDGVDFDQYEIGGFHPSTAAHVARHHPARVLRDVQARQHTLVRCQKEMLSGIPRLVHFAKRTLWEMAQPYTDHPDYRQKWK</sequence>